<dbReference type="EMBL" id="BMUU01000001">
    <property type="protein sequence ID" value="GGY13628.1"/>
    <property type="molecule type" value="Genomic_DNA"/>
</dbReference>
<evidence type="ECO:0000313" key="3">
    <source>
        <dbReference type="Proteomes" id="UP000600946"/>
    </source>
</evidence>
<evidence type="ECO:0000256" key="1">
    <source>
        <dbReference type="SAM" id="MobiDB-lite"/>
    </source>
</evidence>
<keyword evidence="3" id="KW-1185">Reference proteome</keyword>
<gene>
    <name evidence="2" type="ORF">GCM10010326_01140</name>
</gene>
<name>A0ABQ2ZDW5_9ACTN</name>
<accession>A0ABQ2ZDW5</accession>
<proteinExistence type="predicted"/>
<organism evidence="2 3">
    <name type="scientific">Streptomyces xanthochromogenes</name>
    <dbReference type="NCBI Taxonomy" id="67384"/>
    <lineage>
        <taxon>Bacteria</taxon>
        <taxon>Bacillati</taxon>
        <taxon>Actinomycetota</taxon>
        <taxon>Actinomycetes</taxon>
        <taxon>Kitasatosporales</taxon>
        <taxon>Streptomycetaceae</taxon>
        <taxon>Streptomyces</taxon>
    </lineage>
</organism>
<protein>
    <submittedName>
        <fullName evidence="2">Uncharacterized protein</fullName>
    </submittedName>
</protein>
<evidence type="ECO:0000313" key="2">
    <source>
        <dbReference type="EMBL" id="GGY13628.1"/>
    </source>
</evidence>
<dbReference type="Proteomes" id="UP000600946">
    <property type="component" value="Unassembled WGS sequence"/>
</dbReference>
<comment type="caution">
    <text evidence="2">The sequence shown here is derived from an EMBL/GenBank/DDBJ whole genome shotgun (WGS) entry which is preliminary data.</text>
</comment>
<feature type="region of interest" description="Disordered" evidence="1">
    <location>
        <begin position="25"/>
        <end position="57"/>
    </location>
</feature>
<feature type="compositionally biased region" description="Low complexity" evidence="1">
    <location>
        <begin position="36"/>
        <end position="52"/>
    </location>
</feature>
<reference evidence="3" key="1">
    <citation type="journal article" date="2019" name="Int. J. Syst. Evol. Microbiol.">
        <title>The Global Catalogue of Microorganisms (GCM) 10K type strain sequencing project: providing services to taxonomists for standard genome sequencing and annotation.</title>
        <authorList>
            <consortium name="The Broad Institute Genomics Platform"/>
            <consortium name="The Broad Institute Genome Sequencing Center for Infectious Disease"/>
            <person name="Wu L."/>
            <person name="Ma J."/>
        </authorList>
    </citation>
    <scope>NUCLEOTIDE SEQUENCE [LARGE SCALE GENOMIC DNA]</scope>
    <source>
        <strain evidence="3">JCM 4594</strain>
    </source>
</reference>
<sequence length="75" mass="7310">MSMILDVPKPFTSSVGRLVSAAAVPLSPPTAGRGGSSSLAARAAAQQAGGASPTLARVTQQNATVPTASAFQSSV</sequence>